<keyword evidence="1" id="KW-0732">Signal</keyword>
<accession>C0K010</accession>
<reference evidence="2" key="1">
    <citation type="submission" date="2008-11" db="EMBL/GenBank/DDBJ databases">
        <title>Isolation and characterization of a fructose-1,6-bisphosphatase in Bacteroides sp. from a rumen metagenomic library.</title>
        <authorList>
            <person name="Wang J."/>
            <person name="Liu K."/>
            <person name="Zhao S."/>
            <person name="Bu D."/>
            <person name="Li D."/>
            <person name="Yu P."/>
            <person name="Wei H."/>
            <person name="Zhou L."/>
        </authorList>
    </citation>
    <scope>NUCLEOTIDE SEQUENCE</scope>
</reference>
<name>C0K010_9BACT</name>
<proteinExistence type="predicted"/>
<protein>
    <submittedName>
        <fullName evidence="2">Putative bacterial Ig-like domain protein</fullName>
    </submittedName>
</protein>
<feature type="chain" id="PRO_5002898045" evidence="1">
    <location>
        <begin position="19"/>
        <end position="810"/>
    </location>
</feature>
<organism evidence="2">
    <name type="scientific">uncultured bacterium URE4</name>
    <dbReference type="NCBI Taxonomy" id="581112"/>
    <lineage>
        <taxon>Bacteria</taxon>
        <taxon>environmental samples</taxon>
    </lineage>
</organism>
<dbReference type="PROSITE" id="PS51257">
    <property type="entry name" value="PROKAR_LIPOPROTEIN"/>
    <property type="match status" value="1"/>
</dbReference>
<dbReference type="AlphaFoldDB" id="C0K010"/>
<sequence length="810" mass="88026">MKTRDLMLKAIFALAFTAAVTVGCTGLEPYTIDAPDDLAEKIAAYKAEKEAGKSDDYEEIAITTAIVGAEDNTSGWWTEFSQYFNVPSGKKLFIEFENFGSGANNWNNWNVAVANGKERDADGYSEYFVLRSDWYGWGNADYTGSVIEFDYGGGEVNWDEFREKMQGAHVTMSIDHARAGAAYLEVHSVAADGFDIVEKYNQTVSATEDINVFLIADGSHFNMKKAWLVPSEIAEIPDFNAESISVIGYPITVPLGNEDYWGDAVATVTFEDGFTTTVAKEDLTITEPDMTTLGMKTVAYTYNLTKLGKPGKAVLGYYNFEVTDLASIAVTKAPVTSTYYLYDQAMPFFTQGLEVTGTKGDGSTVVLDNAALTFDQVQPVAGTQDIEIRFSDGISTSFPVNVKIGTEAIGLPDYTNGWWTTFLSADKPVAAGESVTVHLFLYSDNLENWHSPCTILRNADMTEYGVVRMDSFGWGAGYDGNPNLVLESDWNFDTFAANQNMSAVSITVTNNGDNTADIRYNVTYANGETHFQQYSGITVDSADLQMGIVTEESYLIVLESAAVDAKLIGIEASAEAYRIGGAKGLTLSPEGLKVNALYSDGSKLPLKTGLFTVDFADDNVFYAGTPGTVANVATVSYTDPVGAVFTAPVNLTVKASEQAAQADPVGAADFSNVWWTTFSNNWNVPAGTAQAVSMAVKSDNADNWHSPCVILRKADGTEYVVVRMDNYGWGGSYDETVKTCDWNWDTFKANINGSQVDITVANDGNGTASIRYHVVYAGGEEHFQFYDGLAVDSADVTFAIVTEESYLIFD</sequence>
<dbReference type="EMBL" id="FJ529691">
    <property type="protein sequence ID" value="ACM91040.1"/>
    <property type="molecule type" value="Genomic_DNA"/>
</dbReference>
<evidence type="ECO:0000313" key="2">
    <source>
        <dbReference type="EMBL" id="ACM91040.1"/>
    </source>
</evidence>
<dbReference type="Gene3D" id="2.60.40.3630">
    <property type="match status" value="1"/>
</dbReference>
<evidence type="ECO:0000256" key="1">
    <source>
        <dbReference type="SAM" id="SignalP"/>
    </source>
</evidence>
<feature type="signal peptide" evidence="1">
    <location>
        <begin position="1"/>
        <end position="18"/>
    </location>
</feature>